<dbReference type="Pfam" id="PF00078">
    <property type="entry name" value="RVT_1"/>
    <property type="match status" value="1"/>
</dbReference>
<keyword evidence="3" id="KW-1185">Reference proteome</keyword>
<name>A0AAQ3UJB3_PASNO</name>
<reference evidence="2 3" key="1">
    <citation type="submission" date="2024-02" db="EMBL/GenBank/DDBJ databases">
        <title>High-quality chromosome-scale genome assembly of Pensacola bahiagrass (Paspalum notatum Flugge var. saurae).</title>
        <authorList>
            <person name="Vega J.M."/>
            <person name="Podio M."/>
            <person name="Orjuela J."/>
            <person name="Siena L.A."/>
            <person name="Pessino S.C."/>
            <person name="Combes M.C."/>
            <person name="Mariac C."/>
            <person name="Albertini E."/>
            <person name="Pupilli F."/>
            <person name="Ortiz J.P.A."/>
            <person name="Leblanc O."/>
        </authorList>
    </citation>
    <scope>NUCLEOTIDE SEQUENCE [LARGE SCALE GENOMIC DNA]</scope>
    <source>
        <strain evidence="2">R1</strain>
        <tissue evidence="2">Leaf</tissue>
    </source>
</reference>
<protein>
    <recommendedName>
        <fullName evidence="1">Reverse transcriptase domain-containing protein</fullName>
    </recommendedName>
</protein>
<dbReference type="AlphaFoldDB" id="A0AAQ3UJB3"/>
<dbReference type="SUPFAM" id="SSF56672">
    <property type="entry name" value="DNA/RNA polymerases"/>
    <property type="match status" value="1"/>
</dbReference>
<dbReference type="EMBL" id="CP144753">
    <property type="protein sequence ID" value="WVZ92764.1"/>
    <property type="molecule type" value="Genomic_DNA"/>
</dbReference>
<dbReference type="PANTHER" id="PTHR33116:SF78">
    <property type="entry name" value="OS12G0587133 PROTEIN"/>
    <property type="match status" value="1"/>
</dbReference>
<dbReference type="CDD" id="cd01650">
    <property type="entry name" value="RT_nLTR_like"/>
    <property type="match status" value="1"/>
</dbReference>
<dbReference type="PANTHER" id="PTHR33116">
    <property type="entry name" value="REVERSE TRANSCRIPTASE ZINC-BINDING DOMAIN-CONTAINING PROTEIN-RELATED-RELATED"/>
    <property type="match status" value="1"/>
</dbReference>
<evidence type="ECO:0000313" key="2">
    <source>
        <dbReference type="EMBL" id="WVZ92764.1"/>
    </source>
</evidence>
<gene>
    <name evidence="2" type="ORF">U9M48_038806</name>
</gene>
<proteinExistence type="predicted"/>
<dbReference type="Proteomes" id="UP001341281">
    <property type="component" value="Chromosome 09"/>
</dbReference>
<evidence type="ECO:0000313" key="3">
    <source>
        <dbReference type="Proteomes" id="UP001341281"/>
    </source>
</evidence>
<evidence type="ECO:0000259" key="1">
    <source>
        <dbReference type="PROSITE" id="PS50878"/>
    </source>
</evidence>
<dbReference type="InterPro" id="IPR043502">
    <property type="entry name" value="DNA/RNA_pol_sf"/>
</dbReference>
<dbReference type="PROSITE" id="PS50878">
    <property type="entry name" value="RT_POL"/>
    <property type="match status" value="1"/>
</dbReference>
<feature type="domain" description="Reverse transcriptase" evidence="1">
    <location>
        <begin position="26"/>
        <end position="302"/>
    </location>
</feature>
<dbReference type="InterPro" id="IPR000477">
    <property type="entry name" value="RT_dom"/>
</dbReference>
<accession>A0AAQ3UJB3</accession>
<sequence length="449" mass="51261">MKTEPTFEAASKIKRQVFFLDQWKELKKGDGRKLHLLNSAYLILLPKKQDALQVKDYRPIRLKHSFAKLITKLMANRLAPFLDRMVSANQSVFIRGRCIHDNFLLVQQMARFLHRQREPRLLFKLDISKAFDSVSWSFLLEILSHLGFRQRWHDVLCCLLRSASSRVLLNGVPGNWINHRRALRQGDPLSLLLFILVMDALNALFSKAGEQPLLQPPSRRALDCRVSLYADDVALFIHPTPSDLSATRAILEIFGDASGLRTNMQKSLILPIRCQEEDLATVAEILPGEVPAFPCRYLGLPLSTSKLTNADLQPVVDRIADLLPGWKAALLSTADRSVLVKAVLTAVPIHMLIAMDVPKWLIRAIDKRRHSFLWKGRQEIQEGHCPVAWTRACRPPEFGGLGIHNLEVLSWALRMRWLWQRKTEPQRPWSAFDFPVHPNARALFAISVV</sequence>
<organism evidence="2 3">
    <name type="scientific">Paspalum notatum var. saurae</name>
    <dbReference type="NCBI Taxonomy" id="547442"/>
    <lineage>
        <taxon>Eukaryota</taxon>
        <taxon>Viridiplantae</taxon>
        <taxon>Streptophyta</taxon>
        <taxon>Embryophyta</taxon>
        <taxon>Tracheophyta</taxon>
        <taxon>Spermatophyta</taxon>
        <taxon>Magnoliopsida</taxon>
        <taxon>Liliopsida</taxon>
        <taxon>Poales</taxon>
        <taxon>Poaceae</taxon>
        <taxon>PACMAD clade</taxon>
        <taxon>Panicoideae</taxon>
        <taxon>Andropogonodae</taxon>
        <taxon>Paspaleae</taxon>
        <taxon>Paspalinae</taxon>
        <taxon>Paspalum</taxon>
    </lineage>
</organism>